<dbReference type="GO" id="GO:0032259">
    <property type="term" value="P:methylation"/>
    <property type="evidence" value="ECO:0007669"/>
    <property type="project" value="UniProtKB-KW"/>
</dbReference>
<keyword evidence="3" id="KW-1185">Reference proteome</keyword>
<proteinExistence type="predicted"/>
<dbReference type="InterPro" id="IPR013216">
    <property type="entry name" value="Methyltransf_11"/>
</dbReference>
<feature type="domain" description="Methyltransferase type 11" evidence="1">
    <location>
        <begin position="40"/>
        <end position="133"/>
    </location>
</feature>
<dbReference type="CDD" id="cd02440">
    <property type="entry name" value="AdoMet_MTases"/>
    <property type="match status" value="1"/>
</dbReference>
<protein>
    <submittedName>
        <fullName evidence="2">Methyltransferase</fullName>
    </submittedName>
</protein>
<dbReference type="Gene3D" id="3.40.50.150">
    <property type="entry name" value="Vaccinia Virus protein VP39"/>
    <property type="match status" value="1"/>
</dbReference>
<dbReference type="SUPFAM" id="SSF53335">
    <property type="entry name" value="S-adenosyl-L-methionine-dependent methyltransferases"/>
    <property type="match status" value="1"/>
</dbReference>
<comment type="caution">
    <text evidence="2">The sequence shown here is derived from an EMBL/GenBank/DDBJ whole genome shotgun (WGS) entry which is preliminary data.</text>
</comment>
<keyword evidence="2" id="KW-0808">Transferase</keyword>
<dbReference type="PANTHER" id="PTHR43591">
    <property type="entry name" value="METHYLTRANSFERASE"/>
    <property type="match status" value="1"/>
</dbReference>
<dbReference type="GO" id="GO:0008168">
    <property type="term" value="F:methyltransferase activity"/>
    <property type="evidence" value="ECO:0007669"/>
    <property type="project" value="UniProtKB-KW"/>
</dbReference>
<keyword evidence="2" id="KW-0489">Methyltransferase</keyword>
<sequence length="247" mass="26198">MLDYGKEAVRYDASRGGEPRAAAAADAVLSLLPARTRSLLDVACGTGLVTRRLAARPGLRVTGVDAAYNMARMAAERVPGAVVLGDSRRLPFPDGAFDAASAVWLLHLLSGFDEAAAVVAECARVLRPGGVLVTTVDKAASHHVGSDIDEALAGRPVRPPVDAAAQVARHAAAHGLVHEGEARFIGHGQGRSPRSTVEDLHRGWFTSIPPDGPLARRYAARLAELPDQDVHRPDPRFTLHAFRKPTV</sequence>
<name>A0ABQ2LIX2_9ACTN</name>
<organism evidence="2 3">
    <name type="scientific">Streptomyces lasiicapitis</name>
    <dbReference type="NCBI Taxonomy" id="1923961"/>
    <lineage>
        <taxon>Bacteria</taxon>
        <taxon>Bacillati</taxon>
        <taxon>Actinomycetota</taxon>
        <taxon>Actinomycetes</taxon>
        <taxon>Kitasatosporales</taxon>
        <taxon>Streptomycetaceae</taxon>
        <taxon>Streptomyces</taxon>
    </lineage>
</organism>
<gene>
    <name evidence="2" type="ORF">GCM10012286_08360</name>
</gene>
<accession>A0ABQ2LIX2</accession>
<evidence type="ECO:0000259" key="1">
    <source>
        <dbReference type="Pfam" id="PF08241"/>
    </source>
</evidence>
<evidence type="ECO:0000313" key="2">
    <source>
        <dbReference type="EMBL" id="GGO36405.1"/>
    </source>
</evidence>
<reference evidence="3" key="1">
    <citation type="journal article" date="2019" name="Int. J. Syst. Evol. Microbiol.">
        <title>The Global Catalogue of Microorganisms (GCM) 10K type strain sequencing project: providing services to taxonomists for standard genome sequencing and annotation.</title>
        <authorList>
            <consortium name="The Broad Institute Genomics Platform"/>
            <consortium name="The Broad Institute Genome Sequencing Center for Infectious Disease"/>
            <person name="Wu L."/>
            <person name="Ma J."/>
        </authorList>
    </citation>
    <scope>NUCLEOTIDE SEQUENCE [LARGE SCALE GENOMIC DNA]</scope>
    <source>
        <strain evidence="3">CGMCC 4.7349</strain>
    </source>
</reference>
<dbReference type="Pfam" id="PF08241">
    <property type="entry name" value="Methyltransf_11"/>
    <property type="match status" value="1"/>
</dbReference>
<dbReference type="InterPro" id="IPR029063">
    <property type="entry name" value="SAM-dependent_MTases_sf"/>
</dbReference>
<dbReference type="Proteomes" id="UP000656881">
    <property type="component" value="Unassembled WGS sequence"/>
</dbReference>
<dbReference type="RefSeq" id="WP_189172874.1">
    <property type="nucleotide sequence ID" value="NZ_BMNG01000002.1"/>
</dbReference>
<evidence type="ECO:0000313" key="3">
    <source>
        <dbReference type="Proteomes" id="UP000656881"/>
    </source>
</evidence>
<dbReference type="EMBL" id="BMNG01000002">
    <property type="protein sequence ID" value="GGO36405.1"/>
    <property type="molecule type" value="Genomic_DNA"/>
</dbReference>